<dbReference type="PROSITE" id="PS50157">
    <property type="entry name" value="ZINC_FINGER_C2H2_2"/>
    <property type="match status" value="2"/>
</dbReference>
<evidence type="ECO:0000256" key="7">
    <source>
        <dbReference type="PROSITE-ProRule" id="PRU00042"/>
    </source>
</evidence>
<organism evidence="11 12">
    <name type="scientific">Coprinopsis marcescibilis</name>
    <name type="common">Agaric fungus</name>
    <name type="synonym">Psathyrella marcescibilis</name>
    <dbReference type="NCBI Taxonomy" id="230819"/>
    <lineage>
        <taxon>Eukaryota</taxon>
        <taxon>Fungi</taxon>
        <taxon>Dikarya</taxon>
        <taxon>Basidiomycota</taxon>
        <taxon>Agaricomycotina</taxon>
        <taxon>Agaricomycetes</taxon>
        <taxon>Agaricomycetidae</taxon>
        <taxon>Agaricales</taxon>
        <taxon>Agaricineae</taxon>
        <taxon>Psathyrellaceae</taxon>
        <taxon>Coprinopsis</taxon>
    </lineage>
</organism>
<protein>
    <recommendedName>
        <fullName evidence="13">RING-type domain-containing protein</fullName>
    </recommendedName>
</protein>
<reference evidence="11 12" key="1">
    <citation type="journal article" date="2019" name="Nat. Ecol. Evol.">
        <title>Megaphylogeny resolves global patterns of mushroom evolution.</title>
        <authorList>
            <person name="Varga T."/>
            <person name="Krizsan K."/>
            <person name="Foldi C."/>
            <person name="Dima B."/>
            <person name="Sanchez-Garcia M."/>
            <person name="Sanchez-Ramirez S."/>
            <person name="Szollosi G.J."/>
            <person name="Szarkandi J.G."/>
            <person name="Papp V."/>
            <person name="Albert L."/>
            <person name="Andreopoulos W."/>
            <person name="Angelini C."/>
            <person name="Antonin V."/>
            <person name="Barry K.W."/>
            <person name="Bougher N.L."/>
            <person name="Buchanan P."/>
            <person name="Buyck B."/>
            <person name="Bense V."/>
            <person name="Catcheside P."/>
            <person name="Chovatia M."/>
            <person name="Cooper J."/>
            <person name="Damon W."/>
            <person name="Desjardin D."/>
            <person name="Finy P."/>
            <person name="Geml J."/>
            <person name="Haridas S."/>
            <person name="Hughes K."/>
            <person name="Justo A."/>
            <person name="Karasinski D."/>
            <person name="Kautmanova I."/>
            <person name="Kiss B."/>
            <person name="Kocsube S."/>
            <person name="Kotiranta H."/>
            <person name="LaButti K.M."/>
            <person name="Lechner B.E."/>
            <person name="Liimatainen K."/>
            <person name="Lipzen A."/>
            <person name="Lukacs Z."/>
            <person name="Mihaltcheva S."/>
            <person name="Morgado L.N."/>
            <person name="Niskanen T."/>
            <person name="Noordeloos M.E."/>
            <person name="Ohm R.A."/>
            <person name="Ortiz-Santana B."/>
            <person name="Ovrebo C."/>
            <person name="Racz N."/>
            <person name="Riley R."/>
            <person name="Savchenko A."/>
            <person name="Shiryaev A."/>
            <person name="Soop K."/>
            <person name="Spirin V."/>
            <person name="Szebenyi C."/>
            <person name="Tomsovsky M."/>
            <person name="Tulloss R.E."/>
            <person name="Uehling J."/>
            <person name="Grigoriev I.V."/>
            <person name="Vagvolgyi C."/>
            <person name="Papp T."/>
            <person name="Martin F.M."/>
            <person name="Miettinen O."/>
            <person name="Hibbett D.S."/>
            <person name="Nagy L.G."/>
        </authorList>
    </citation>
    <scope>NUCLEOTIDE SEQUENCE [LARGE SCALE GENOMIC DNA]</scope>
    <source>
        <strain evidence="11 12">CBS 121175</strain>
    </source>
</reference>
<name>A0A5C3L6B2_COPMA</name>
<gene>
    <name evidence="11" type="ORF">FA15DRAFT_43299</name>
</gene>
<evidence type="ECO:0000313" key="11">
    <source>
        <dbReference type="EMBL" id="TFK28559.1"/>
    </source>
</evidence>
<dbReference type="PROSITE" id="PS50089">
    <property type="entry name" value="ZF_RING_2"/>
    <property type="match status" value="1"/>
</dbReference>
<evidence type="ECO:0000256" key="5">
    <source>
        <dbReference type="ARBA" id="ARBA00022833"/>
    </source>
</evidence>
<feature type="compositionally biased region" description="Low complexity" evidence="8">
    <location>
        <begin position="614"/>
        <end position="626"/>
    </location>
</feature>
<dbReference type="PROSITE" id="PS00028">
    <property type="entry name" value="ZINC_FINGER_C2H2_1"/>
    <property type="match status" value="3"/>
</dbReference>
<proteinExistence type="predicted"/>
<dbReference type="SUPFAM" id="SSF57850">
    <property type="entry name" value="RING/U-box"/>
    <property type="match status" value="1"/>
</dbReference>
<feature type="region of interest" description="Disordered" evidence="8">
    <location>
        <begin position="345"/>
        <end position="436"/>
    </location>
</feature>
<dbReference type="AlphaFoldDB" id="A0A5C3L6B2"/>
<feature type="region of interest" description="Disordered" evidence="8">
    <location>
        <begin position="464"/>
        <end position="512"/>
    </location>
</feature>
<feature type="domain" description="C2H2-type" evidence="10">
    <location>
        <begin position="125"/>
        <end position="149"/>
    </location>
</feature>
<dbReference type="GO" id="GO:0005634">
    <property type="term" value="C:nucleus"/>
    <property type="evidence" value="ECO:0007669"/>
    <property type="project" value="UniProtKB-SubCell"/>
</dbReference>
<evidence type="ECO:0000256" key="4">
    <source>
        <dbReference type="ARBA" id="ARBA00022771"/>
    </source>
</evidence>
<feature type="region of interest" description="Disordered" evidence="8">
    <location>
        <begin position="199"/>
        <end position="241"/>
    </location>
</feature>
<keyword evidence="6" id="KW-0539">Nucleus</keyword>
<feature type="region of interest" description="Disordered" evidence="8">
    <location>
        <begin position="744"/>
        <end position="769"/>
    </location>
</feature>
<evidence type="ECO:0000259" key="9">
    <source>
        <dbReference type="PROSITE" id="PS50089"/>
    </source>
</evidence>
<dbReference type="OrthoDB" id="6105938at2759"/>
<dbReference type="EMBL" id="ML210155">
    <property type="protein sequence ID" value="TFK28559.1"/>
    <property type="molecule type" value="Genomic_DNA"/>
</dbReference>
<keyword evidence="12" id="KW-1185">Reference proteome</keyword>
<sequence length="863" mass="93887">MSSCLQVGSLIKSCPASSERIPRIQARSSTELYHRQTDRRMPHIECIPCGHRAFSNKEALQQHLKTSSAPHPVCIKCDKRFSSESGLEAHTATKHPPTFDCETCERSYKQIFALEDHYRGSPRHPNCPRCGKGFRDEQEMEQHRKTAHTKIACGPCGGELIYEDQDSLERHYAASKNHPSCAQCPKGFLDDDLLQEHVSSEHTETTEPGNDPDPSSLAPSPPCHPIPHSSTSPNSPDKEATTPIHTAVVQPALTTLRNQGFAKHDASSTSLYHTGFSPIAPPQKHQFQDLVALGSRRIDSPEIRLPAAFASPLMAVQAPPFSPSGLLPPGRIVNELWNSKQNIQVSPPAIRSSQLTSTPSGSPEQIRVKFAPGFEEKSPKSVSSSPEHRRISSTLSSYSPPKDSPGHSHTSSIHSLESSAFPSPLVPTQSHHTAPNLTRFGYRHSYSLSATSLPLNTHAPTFVSRRAASPARSAASTVVEQTYRPRFSSPPRATTRSNATEDDRNLLPRRLSPPFDFNSRLYPGSARQALRIATNGSAATQRAPLTDARTWGRQINDSEPIPIHWQSLMSDNESDADSIEDSVDSLTPKVIDSPKKGTDPLPEFASSESELDFSSPGSSISISSPESLAKQRSALDDSLMTSESSFDISRSPDWVIDTPGPLDASLQAPEIKFMMSESESVTGSPDVASPIGLQKLPSISPLFDAHSALASFDIIPEARLPLPDSLPPSPESISVQIADDDMKKNLNCSPQDQLSSLSSPGNESYVTSPQELAQDQGALISPDTTFDGDADKLQVPPTPSSLLHPLHCRECKAETCEDITATMCGHVFCNRCIVNAVIKTSRCPLCSTPTLLYCLFRLDLETS</sequence>
<evidence type="ECO:0000313" key="12">
    <source>
        <dbReference type="Proteomes" id="UP000307440"/>
    </source>
</evidence>
<dbReference type="InterPro" id="IPR001841">
    <property type="entry name" value="Znf_RING"/>
</dbReference>
<evidence type="ECO:0000256" key="3">
    <source>
        <dbReference type="ARBA" id="ARBA00022737"/>
    </source>
</evidence>
<evidence type="ECO:0008006" key="13">
    <source>
        <dbReference type="Google" id="ProtNLM"/>
    </source>
</evidence>
<dbReference type="InterPro" id="IPR013083">
    <property type="entry name" value="Znf_RING/FYVE/PHD"/>
</dbReference>
<feature type="compositionally biased region" description="Acidic residues" evidence="8">
    <location>
        <begin position="572"/>
        <end position="583"/>
    </location>
</feature>
<dbReference type="Proteomes" id="UP000307440">
    <property type="component" value="Unassembled WGS sequence"/>
</dbReference>
<evidence type="ECO:0000256" key="2">
    <source>
        <dbReference type="ARBA" id="ARBA00022723"/>
    </source>
</evidence>
<keyword evidence="2" id="KW-0479">Metal-binding</keyword>
<evidence type="ECO:0000256" key="8">
    <source>
        <dbReference type="SAM" id="MobiDB-lite"/>
    </source>
</evidence>
<evidence type="ECO:0000256" key="1">
    <source>
        <dbReference type="ARBA" id="ARBA00004123"/>
    </source>
</evidence>
<dbReference type="GO" id="GO:0008270">
    <property type="term" value="F:zinc ion binding"/>
    <property type="evidence" value="ECO:0007669"/>
    <property type="project" value="UniProtKB-KW"/>
</dbReference>
<feature type="domain" description="RING-type" evidence="9">
    <location>
        <begin position="808"/>
        <end position="847"/>
    </location>
</feature>
<dbReference type="InterPro" id="IPR050888">
    <property type="entry name" value="ZnF_C2H2-type_TF"/>
</dbReference>
<keyword evidence="4 7" id="KW-0863">Zinc-finger</keyword>
<dbReference type="Gene3D" id="3.30.160.60">
    <property type="entry name" value="Classic Zinc Finger"/>
    <property type="match status" value="2"/>
</dbReference>
<feature type="region of interest" description="Disordered" evidence="8">
    <location>
        <begin position="572"/>
        <end position="626"/>
    </location>
</feature>
<feature type="compositionally biased region" description="Low complexity" evidence="8">
    <location>
        <begin position="464"/>
        <end position="476"/>
    </location>
</feature>
<comment type="subcellular location">
    <subcellularLocation>
        <location evidence="1">Nucleus</location>
    </subcellularLocation>
</comment>
<feature type="compositionally biased region" description="Polar residues" evidence="8">
    <location>
        <begin position="426"/>
        <end position="436"/>
    </location>
</feature>
<dbReference type="InterPro" id="IPR017907">
    <property type="entry name" value="Znf_RING_CS"/>
</dbReference>
<keyword evidence="5" id="KW-0862">Zinc</keyword>
<feature type="compositionally biased region" description="Polar residues" evidence="8">
    <location>
        <begin position="345"/>
        <end position="363"/>
    </location>
</feature>
<feature type="domain" description="C2H2-type" evidence="10">
    <location>
        <begin position="99"/>
        <end position="124"/>
    </location>
</feature>
<evidence type="ECO:0000259" key="10">
    <source>
        <dbReference type="PROSITE" id="PS50157"/>
    </source>
</evidence>
<keyword evidence="3" id="KW-0677">Repeat</keyword>
<dbReference type="Gene3D" id="3.30.40.10">
    <property type="entry name" value="Zinc/RING finger domain, C3HC4 (zinc finger)"/>
    <property type="match status" value="1"/>
</dbReference>
<dbReference type="STRING" id="230819.A0A5C3L6B2"/>
<feature type="compositionally biased region" description="Low complexity" evidence="8">
    <location>
        <begin position="407"/>
        <end position="419"/>
    </location>
</feature>
<feature type="compositionally biased region" description="Low complexity" evidence="8">
    <location>
        <begin position="749"/>
        <end position="760"/>
    </location>
</feature>
<dbReference type="PROSITE" id="PS00518">
    <property type="entry name" value="ZF_RING_1"/>
    <property type="match status" value="1"/>
</dbReference>
<accession>A0A5C3L6B2</accession>
<dbReference type="PANTHER" id="PTHR24406">
    <property type="entry name" value="TRANSCRIPTIONAL REPRESSOR CTCFL-RELATED"/>
    <property type="match status" value="1"/>
</dbReference>
<dbReference type="InterPro" id="IPR013087">
    <property type="entry name" value="Znf_C2H2_type"/>
</dbReference>
<dbReference type="SMART" id="SM00355">
    <property type="entry name" value="ZnF_C2H2"/>
    <property type="match status" value="6"/>
</dbReference>
<evidence type="ECO:0000256" key="6">
    <source>
        <dbReference type="ARBA" id="ARBA00023242"/>
    </source>
</evidence>